<reference evidence="2" key="1">
    <citation type="submission" date="2020-10" db="EMBL/GenBank/DDBJ databases">
        <authorList>
            <person name="Lu T."/>
            <person name="Wang Q."/>
            <person name="Han X."/>
        </authorList>
    </citation>
    <scope>NUCLEOTIDE SEQUENCE</scope>
    <source>
        <strain evidence="2">WQ 366</strain>
    </source>
</reference>
<feature type="signal peptide" evidence="1">
    <location>
        <begin position="1"/>
        <end position="20"/>
    </location>
</feature>
<dbReference type="Proteomes" id="UP001165302">
    <property type="component" value="Unassembled WGS sequence"/>
</dbReference>
<dbReference type="EMBL" id="JADEYP010000001">
    <property type="protein sequence ID" value="MCA5003702.1"/>
    <property type="molecule type" value="Genomic_DNA"/>
</dbReference>
<evidence type="ECO:0000313" key="3">
    <source>
        <dbReference type="Proteomes" id="UP001165302"/>
    </source>
</evidence>
<gene>
    <name evidence="2" type="ORF">IPZ78_00900</name>
</gene>
<name>A0ABS7Z2B1_9SPHI</name>
<dbReference type="RefSeq" id="WP_225551036.1">
    <property type="nucleotide sequence ID" value="NZ_JADEYP010000001.1"/>
</dbReference>
<protein>
    <submittedName>
        <fullName evidence="2">Uncharacterized protein</fullName>
    </submittedName>
</protein>
<feature type="chain" id="PRO_5045640203" evidence="1">
    <location>
        <begin position="21"/>
        <end position="187"/>
    </location>
</feature>
<organism evidence="2 3">
    <name type="scientific">Sphingobacterium bovistauri</name>
    <dbReference type="NCBI Taxonomy" id="2781959"/>
    <lineage>
        <taxon>Bacteria</taxon>
        <taxon>Pseudomonadati</taxon>
        <taxon>Bacteroidota</taxon>
        <taxon>Sphingobacteriia</taxon>
        <taxon>Sphingobacteriales</taxon>
        <taxon>Sphingobacteriaceae</taxon>
        <taxon>Sphingobacterium</taxon>
    </lineage>
</organism>
<comment type="caution">
    <text evidence="2">The sequence shown here is derived from an EMBL/GenBank/DDBJ whole genome shotgun (WGS) entry which is preliminary data.</text>
</comment>
<sequence length="187" mass="21543">MKIKLLILAIGISLLNIMCCGIGGNCCGNDGPYKTYKFRPTGKIDLFNTDNQFLNIKDTIRGVFNIKLEFDTEEVYANNFSIVPMAMACSMYIPDLLNKPNFEKLSISIDHSFVYKNKQIAANTNLIRSSDIQFNYMDIHNNPNIITFDEKFLYYAKFEKGWTNFTIEGELEDGQKFTFEKDVYLDL</sequence>
<evidence type="ECO:0000313" key="2">
    <source>
        <dbReference type="EMBL" id="MCA5003702.1"/>
    </source>
</evidence>
<keyword evidence="1" id="KW-0732">Signal</keyword>
<keyword evidence="3" id="KW-1185">Reference proteome</keyword>
<evidence type="ECO:0000256" key="1">
    <source>
        <dbReference type="SAM" id="SignalP"/>
    </source>
</evidence>
<accession>A0ABS7Z2B1</accession>
<proteinExistence type="predicted"/>